<dbReference type="Proteomes" id="UP000323142">
    <property type="component" value="Unassembled WGS sequence"/>
</dbReference>
<sequence length="112" mass="12539">MAFYERARQDETLSPIFAGIPDAAWPGHLARIHDFWTSVMHGSGRYKGNPFGAHLGIGIEPRHFERWLALFEETAAEQLRFDAAAPLIVKAHRIADSLRAGLLYRPDLAQSA</sequence>
<dbReference type="EMBL" id="VUOA01000005">
    <property type="protein sequence ID" value="KAA2244123.1"/>
    <property type="molecule type" value="Genomic_DNA"/>
</dbReference>
<dbReference type="GO" id="GO:0019825">
    <property type="term" value="F:oxygen binding"/>
    <property type="evidence" value="ECO:0007669"/>
    <property type="project" value="InterPro"/>
</dbReference>
<evidence type="ECO:0000313" key="7">
    <source>
        <dbReference type="Proteomes" id="UP000323142"/>
    </source>
</evidence>
<dbReference type="SUPFAM" id="SSF46458">
    <property type="entry name" value="Globin-like"/>
    <property type="match status" value="1"/>
</dbReference>
<dbReference type="AlphaFoldDB" id="A0A5B2VWC0"/>
<dbReference type="GO" id="GO:0046872">
    <property type="term" value="F:metal ion binding"/>
    <property type="evidence" value="ECO:0007669"/>
    <property type="project" value="UniProtKB-KW"/>
</dbReference>
<keyword evidence="4 5" id="KW-0408">Iron</keyword>
<name>A0A5B2VWC0_9HYPH</name>
<comment type="caution">
    <text evidence="6">The sequence shown here is derived from an EMBL/GenBank/DDBJ whole genome shotgun (WGS) entry which is preliminary data.</text>
</comment>
<accession>A0A5B2VWC0</accession>
<feature type="binding site" description="distal binding residue" evidence="5">
    <location>
        <position position="28"/>
    </location>
    <ligand>
        <name>heme</name>
        <dbReference type="ChEBI" id="CHEBI:30413"/>
    </ligand>
    <ligandPart>
        <name>Fe</name>
        <dbReference type="ChEBI" id="CHEBI:18248"/>
    </ligandPart>
</feature>
<evidence type="ECO:0000256" key="3">
    <source>
        <dbReference type="ARBA" id="ARBA00022723"/>
    </source>
</evidence>
<dbReference type="InterPro" id="IPR009050">
    <property type="entry name" value="Globin-like_sf"/>
</dbReference>
<evidence type="ECO:0000256" key="4">
    <source>
        <dbReference type="ARBA" id="ARBA00023004"/>
    </source>
</evidence>
<evidence type="ECO:0000256" key="5">
    <source>
        <dbReference type="PIRSR" id="PIRSR601486-1"/>
    </source>
</evidence>
<reference evidence="6 7" key="1">
    <citation type="submission" date="2019-09" db="EMBL/GenBank/DDBJ databases">
        <title>Salinarimonas rosea gen. nov., sp. nov., a new member of the a-2 subgroup of the Proteobacteria.</title>
        <authorList>
            <person name="Liu J."/>
        </authorList>
    </citation>
    <scope>NUCLEOTIDE SEQUENCE [LARGE SCALE GENOMIC DNA]</scope>
    <source>
        <strain evidence="6 7">BN140002</strain>
    </source>
</reference>
<dbReference type="Gene3D" id="1.10.490.10">
    <property type="entry name" value="Globins"/>
    <property type="match status" value="1"/>
</dbReference>
<keyword evidence="3 5" id="KW-0479">Metal-binding</keyword>
<evidence type="ECO:0000256" key="2">
    <source>
        <dbReference type="ARBA" id="ARBA00022617"/>
    </source>
</evidence>
<dbReference type="Pfam" id="PF01152">
    <property type="entry name" value="Bac_globin"/>
    <property type="match status" value="1"/>
</dbReference>
<dbReference type="InterPro" id="IPR012292">
    <property type="entry name" value="Globin/Proto"/>
</dbReference>
<dbReference type="OrthoDB" id="25954at2"/>
<evidence type="ECO:0000256" key="1">
    <source>
        <dbReference type="ARBA" id="ARBA00022448"/>
    </source>
</evidence>
<dbReference type="CDD" id="cd08916">
    <property type="entry name" value="TrHb3_P"/>
    <property type="match status" value="1"/>
</dbReference>
<dbReference type="InterPro" id="IPR001486">
    <property type="entry name" value="Hemoglobin_trunc"/>
</dbReference>
<reference evidence="6 7" key="2">
    <citation type="submission" date="2019-09" db="EMBL/GenBank/DDBJ databases">
        <authorList>
            <person name="Jin C."/>
        </authorList>
    </citation>
    <scope>NUCLEOTIDE SEQUENCE [LARGE SCALE GENOMIC DNA]</scope>
    <source>
        <strain evidence="6 7">BN140002</strain>
    </source>
</reference>
<keyword evidence="2 5" id="KW-0349">Heme</keyword>
<proteinExistence type="predicted"/>
<organism evidence="6 7">
    <name type="scientific">Salinarimonas soli</name>
    <dbReference type="NCBI Taxonomy" id="1638099"/>
    <lineage>
        <taxon>Bacteria</taxon>
        <taxon>Pseudomonadati</taxon>
        <taxon>Pseudomonadota</taxon>
        <taxon>Alphaproteobacteria</taxon>
        <taxon>Hyphomicrobiales</taxon>
        <taxon>Salinarimonadaceae</taxon>
        <taxon>Salinarimonas</taxon>
    </lineage>
</organism>
<gene>
    <name evidence="6" type="ORF">F0L46_02075</name>
</gene>
<evidence type="ECO:0000313" key="6">
    <source>
        <dbReference type="EMBL" id="KAA2244123.1"/>
    </source>
</evidence>
<keyword evidence="1" id="KW-0813">Transport</keyword>
<keyword evidence="7" id="KW-1185">Reference proteome</keyword>
<protein>
    <submittedName>
        <fullName evidence="6">Group III truncated hemoglobin</fullName>
    </submittedName>
</protein>
<dbReference type="GO" id="GO:0020037">
    <property type="term" value="F:heme binding"/>
    <property type="evidence" value="ECO:0007669"/>
    <property type="project" value="InterPro"/>
</dbReference>